<reference evidence="7" key="1">
    <citation type="submission" date="2012-01" db="EMBL/GenBank/DDBJ databases">
        <title>The Genome Sequence of Treponema denticola H-22.</title>
        <authorList>
            <consortium name="The Broad Institute Genome Sequencing Platform"/>
            <person name="Earl A."/>
            <person name="Ward D."/>
            <person name="Feldgarden M."/>
            <person name="Gevers D."/>
            <person name="Blanton J.M."/>
            <person name="Fenno C.J."/>
            <person name="Baranova O.V."/>
            <person name="Mathney J."/>
            <person name="Dewhirst F.E."/>
            <person name="Izard J."/>
            <person name="Young S.K."/>
            <person name="Zeng Q."/>
            <person name="Gargeya S."/>
            <person name="Fitzgerald M."/>
            <person name="Haas B."/>
            <person name="Abouelleil A."/>
            <person name="Alvarado L."/>
            <person name="Arachchi H.M."/>
            <person name="Berlin A."/>
            <person name="Chapman S.B."/>
            <person name="Gearin G."/>
            <person name="Goldberg J."/>
            <person name="Griggs A."/>
            <person name="Gujja S."/>
            <person name="Hansen M."/>
            <person name="Heiman D."/>
            <person name="Howarth C."/>
            <person name="Larimer J."/>
            <person name="Lui A."/>
            <person name="MacDonald P.J.P."/>
            <person name="McCowen C."/>
            <person name="Montmayeur A."/>
            <person name="Murphy C."/>
            <person name="Neiman D."/>
            <person name="Pearson M."/>
            <person name="Priest M."/>
            <person name="Roberts A."/>
            <person name="Saif S."/>
            <person name="Shea T."/>
            <person name="Sisk P."/>
            <person name="Stolte C."/>
            <person name="Sykes S."/>
            <person name="Wortman J."/>
            <person name="Nusbaum C."/>
            <person name="Birren B."/>
        </authorList>
    </citation>
    <scope>NUCLEOTIDE SEQUENCE [LARGE SCALE GENOMIC DNA]</scope>
    <source>
        <strain evidence="7">H-22</strain>
    </source>
</reference>
<dbReference type="PANTHER" id="PTHR43051">
    <property type="entry name" value="POLYNUCLEOTIDE ADENYLYLTRANSFERASE FAMILY PROTEIN"/>
    <property type="match status" value="1"/>
</dbReference>
<dbReference type="Gene3D" id="3.30.460.10">
    <property type="entry name" value="Beta Polymerase, domain 2"/>
    <property type="match status" value="1"/>
</dbReference>
<feature type="compositionally biased region" description="Basic residues" evidence="4">
    <location>
        <begin position="360"/>
        <end position="371"/>
    </location>
</feature>
<dbReference type="RefSeq" id="WP_002683185.1">
    <property type="nucleotide sequence ID" value="NZ_CM001795.1"/>
</dbReference>
<dbReference type="CDD" id="cd05398">
    <property type="entry name" value="NT_ClassII-CCAase"/>
    <property type="match status" value="1"/>
</dbReference>
<dbReference type="GO" id="GO:0006396">
    <property type="term" value="P:RNA processing"/>
    <property type="evidence" value="ECO:0007669"/>
    <property type="project" value="InterPro"/>
</dbReference>
<keyword evidence="2" id="KW-0547">Nucleotide-binding</keyword>
<gene>
    <name evidence="7" type="ORF">HMPREF9726_00499</name>
</gene>
<comment type="similarity">
    <text evidence="3">Belongs to the tRNA nucleotidyltransferase/poly(A) polymerase family.</text>
</comment>
<feature type="domain" description="tRNA nucleotidyltransferase/poly(A) polymerase RNA and SrmB- binding" evidence="6">
    <location>
        <begin position="202"/>
        <end position="252"/>
    </location>
</feature>
<dbReference type="Pfam" id="PF01743">
    <property type="entry name" value="PolyA_pol"/>
    <property type="match status" value="1"/>
</dbReference>
<dbReference type="GO" id="GO:1990817">
    <property type="term" value="F:poly(A) RNA polymerase activity"/>
    <property type="evidence" value="ECO:0007669"/>
    <property type="project" value="InterPro"/>
</dbReference>
<dbReference type="PANTHER" id="PTHR43051:SF1">
    <property type="entry name" value="POLYNUCLEOTIDE ADENYLYLTRANSFERASE FAMILY PROTEIN"/>
    <property type="match status" value="1"/>
</dbReference>
<evidence type="ECO:0000259" key="5">
    <source>
        <dbReference type="Pfam" id="PF01743"/>
    </source>
</evidence>
<dbReference type="SUPFAM" id="SSF81301">
    <property type="entry name" value="Nucleotidyltransferase"/>
    <property type="match status" value="1"/>
</dbReference>
<dbReference type="GO" id="GO:0003723">
    <property type="term" value="F:RNA binding"/>
    <property type="evidence" value="ECO:0007669"/>
    <property type="project" value="UniProtKB-KW"/>
</dbReference>
<dbReference type="InterPro" id="IPR010206">
    <property type="entry name" value="PolA_pol_I"/>
</dbReference>
<feature type="region of interest" description="Disordered" evidence="4">
    <location>
        <begin position="357"/>
        <end position="380"/>
    </location>
</feature>
<dbReference type="InterPro" id="IPR052191">
    <property type="entry name" value="tRNA_ntf/polyA_polymerase_I"/>
</dbReference>
<dbReference type="Gene3D" id="1.10.3090.10">
    <property type="entry name" value="cca-adding enzyme, domain 2"/>
    <property type="match status" value="1"/>
</dbReference>
<accession>A0A0E2EJK5</accession>
<evidence type="ECO:0000256" key="4">
    <source>
        <dbReference type="SAM" id="MobiDB-lite"/>
    </source>
</evidence>
<protein>
    <submittedName>
        <fullName evidence="7">Poly(A) polymerase</fullName>
    </submittedName>
</protein>
<proteinExistence type="inferred from homology"/>
<evidence type="ECO:0000259" key="6">
    <source>
        <dbReference type="Pfam" id="PF12627"/>
    </source>
</evidence>
<keyword evidence="1 3" id="KW-0808">Transferase</keyword>
<organism evidence="7">
    <name type="scientific">Treponema denticola H-22</name>
    <dbReference type="NCBI Taxonomy" id="999432"/>
    <lineage>
        <taxon>Bacteria</taxon>
        <taxon>Pseudomonadati</taxon>
        <taxon>Spirochaetota</taxon>
        <taxon>Spirochaetia</taxon>
        <taxon>Spirochaetales</taxon>
        <taxon>Treponemataceae</taxon>
        <taxon>Treponema</taxon>
    </lineage>
</organism>
<dbReference type="InterPro" id="IPR032828">
    <property type="entry name" value="PolyA_RNA-bd"/>
</dbReference>
<feature type="domain" description="Poly A polymerase head" evidence="5">
    <location>
        <begin position="50"/>
        <end position="165"/>
    </location>
</feature>
<dbReference type="PATRIC" id="fig|999432.5.peg.515"/>
<dbReference type="HOGENOM" id="CLU_015961_0_1_12"/>
<dbReference type="AlphaFoldDB" id="A0A0E2EJK5"/>
<evidence type="ECO:0000313" key="7">
    <source>
        <dbReference type="EMBL" id="EMB35358.1"/>
    </source>
</evidence>
<dbReference type="GO" id="GO:0043633">
    <property type="term" value="P:polyadenylation-dependent RNA catabolic process"/>
    <property type="evidence" value="ECO:0007669"/>
    <property type="project" value="InterPro"/>
</dbReference>
<dbReference type="Pfam" id="PF12627">
    <property type="entry name" value="PolyA_pol_RNAbd"/>
    <property type="match status" value="1"/>
</dbReference>
<name>A0A0E2EJK5_TREDN</name>
<dbReference type="InterPro" id="IPR043519">
    <property type="entry name" value="NT_sf"/>
</dbReference>
<dbReference type="GO" id="GO:0000166">
    <property type="term" value="F:nucleotide binding"/>
    <property type="evidence" value="ECO:0007669"/>
    <property type="project" value="UniProtKB-KW"/>
</dbReference>
<dbReference type="SUPFAM" id="SSF81891">
    <property type="entry name" value="Poly A polymerase C-terminal region-like"/>
    <property type="match status" value="1"/>
</dbReference>
<dbReference type="EMBL" id="AGDV01000004">
    <property type="protein sequence ID" value="EMB35358.1"/>
    <property type="molecule type" value="Genomic_DNA"/>
</dbReference>
<dbReference type="InterPro" id="IPR002646">
    <property type="entry name" value="PolA_pol_head_dom"/>
</dbReference>
<evidence type="ECO:0000256" key="3">
    <source>
        <dbReference type="RuleBase" id="RU003953"/>
    </source>
</evidence>
<sequence length="380" mass="43832">MLVRYGQNAEGKQVRQALVYTKDEHKIALEKIDIEAVKIIQRLNSQGFEAYIVGGAVRDLLIGHVPKDFDIATSAEPSKIRKMFRNSRVIGRRFRLVHIFFGEKIYEVSTFRSTEDGSIGNKFGTIDEDVHRRDFTLNALYYDPIHELVIDYVDGVKDIRAKKIRPIIPLQLIFSEDPVRMIRAIKYAAMTDSGIPFFLQLQIRKNAHLLEFVSPSRITEEINKIIFSGHASDIIKKLLDFKLYVYLQPGACAFIDSSSKFKKIYIENLALLDKEVDAKPQIKQGECLKSLLKDYIRLIANPEGPPQEVYTYVYKECRHFILPMNPQRKELEFAVKSVLNDLGIKVSMDRTQVRPAKFGKQVKHRRKKKAKKQEALKDTD</sequence>
<evidence type="ECO:0000256" key="1">
    <source>
        <dbReference type="ARBA" id="ARBA00022679"/>
    </source>
</evidence>
<evidence type="ECO:0000256" key="2">
    <source>
        <dbReference type="ARBA" id="ARBA00022741"/>
    </source>
</evidence>
<comment type="caution">
    <text evidence="7">The sequence shown here is derived from an EMBL/GenBank/DDBJ whole genome shotgun (WGS) entry which is preliminary data.</text>
</comment>
<dbReference type="NCBIfam" id="TIGR01942">
    <property type="entry name" value="pcnB"/>
    <property type="match status" value="1"/>
</dbReference>
<dbReference type="Proteomes" id="UP000011705">
    <property type="component" value="Chromosome"/>
</dbReference>
<keyword evidence="3" id="KW-0694">RNA-binding</keyword>